<feature type="binding site" evidence="10">
    <location>
        <position position="278"/>
    </location>
    <ligand>
        <name>[4Fe-4S] cluster</name>
        <dbReference type="ChEBI" id="CHEBI:49883"/>
    </ligand>
</feature>
<dbReference type="GO" id="GO:0003697">
    <property type="term" value="F:single-stranded DNA binding"/>
    <property type="evidence" value="ECO:0007669"/>
    <property type="project" value="EnsemblFungi"/>
</dbReference>
<feature type="binding site" evidence="10">
    <location>
        <position position="414"/>
    </location>
    <ligand>
        <name>[4Fe-4S] cluster</name>
        <dbReference type="ChEBI" id="CHEBI:49883"/>
    </ligand>
</feature>
<keyword evidence="2 9" id="KW-0004">4Fe-4S</keyword>
<evidence type="ECO:0000256" key="5">
    <source>
        <dbReference type="ARBA" id="ARBA00022723"/>
    </source>
</evidence>
<keyword evidence="4 9" id="KW-0235">DNA replication</keyword>
<keyword evidence="13" id="KW-1185">Reference proteome</keyword>
<evidence type="ECO:0000256" key="1">
    <source>
        <dbReference type="ARBA" id="ARBA00010564"/>
    </source>
</evidence>
<evidence type="ECO:0000256" key="2">
    <source>
        <dbReference type="ARBA" id="ARBA00022485"/>
    </source>
</evidence>
<feature type="binding site" evidence="10">
    <location>
        <position position="356"/>
    </location>
    <ligand>
        <name>[4Fe-4S] cluster</name>
        <dbReference type="ChEBI" id="CHEBI:49883"/>
    </ligand>
</feature>
<dbReference type="SMR" id="A0A0W4ZVP5"/>
<organism evidence="12 13">
    <name type="scientific">Pneumocystis jirovecii (strain RU7)</name>
    <name type="common">Human pneumocystis pneumonia agent</name>
    <dbReference type="NCBI Taxonomy" id="1408657"/>
    <lineage>
        <taxon>Eukaryota</taxon>
        <taxon>Fungi</taxon>
        <taxon>Dikarya</taxon>
        <taxon>Ascomycota</taxon>
        <taxon>Taphrinomycotina</taxon>
        <taxon>Pneumocystomycetes</taxon>
        <taxon>Pneumocystaceae</taxon>
        <taxon>Pneumocystis</taxon>
    </lineage>
</organism>
<dbReference type="GO" id="GO:0006302">
    <property type="term" value="P:double-strand break repair"/>
    <property type="evidence" value="ECO:0007669"/>
    <property type="project" value="EnsemblFungi"/>
</dbReference>
<keyword evidence="7 9" id="KW-0411">Iron-sulfur</keyword>
<dbReference type="GO" id="GO:0046872">
    <property type="term" value="F:metal ion binding"/>
    <property type="evidence" value="ECO:0007669"/>
    <property type="project" value="UniProtKB-UniRule"/>
</dbReference>
<dbReference type="VEuPathDB" id="FungiDB:T551_00535"/>
<dbReference type="GeneID" id="28939056"/>
<name>A0A0W4ZVP5_PNEJ7</name>
<dbReference type="InterPro" id="IPR016558">
    <property type="entry name" value="DNA_primase_lsu_euk"/>
</dbReference>
<keyword evidence="3 9" id="KW-0639">Primosome</keyword>
<keyword evidence="8 9" id="KW-0238">DNA-binding</keyword>
<dbReference type="RefSeq" id="XP_018231137.1">
    <property type="nucleotide sequence ID" value="XM_018372801.1"/>
</dbReference>
<gene>
    <name evidence="12" type="ORF">T551_00535</name>
</gene>
<accession>A0A0W4ZVP5</accession>
<evidence type="ECO:0000313" key="13">
    <source>
        <dbReference type="Proteomes" id="UP000053447"/>
    </source>
</evidence>
<dbReference type="InterPro" id="IPR007238">
    <property type="entry name" value="DNA_primase_lsu_euk/arc"/>
</dbReference>
<comment type="cofactor">
    <cofactor evidence="9">
        <name>[4Fe-4S] cluster</name>
        <dbReference type="ChEBI" id="CHEBI:49883"/>
    </cofactor>
    <text evidence="9">Binds 1 [4Fe-4S] cluster.</text>
</comment>
<dbReference type="STRING" id="1408657.A0A0W4ZVP5"/>
<comment type="function">
    <text evidence="9">DNA primase is the polymerase that synthesizes small RNA primers for the Okazaki fragments made during discontinuous DNA replication.</text>
</comment>
<dbReference type="PANTHER" id="PTHR10537:SF3">
    <property type="entry name" value="DNA PRIMASE LARGE SUBUNIT"/>
    <property type="match status" value="1"/>
</dbReference>
<reference evidence="13" key="1">
    <citation type="journal article" date="2016" name="Nat. Commun.">
        <title>Genome analysis of three Pneumocystis species reveals adaptation mechanisms to life exclusively in mammalian hosts.</title>
        <authorList>
            <person name="Ma L."/>
            <person name="Chen Z."/>
            <person name="Huang D.W."/>
            <person name="Kutty G."/>
            <person name="Ishihara M."/>
            <person name="Wang H."/>
            <person name="Abouelleil A."/>
            <person name="Bishop L."/>
            <person name="Davey E."/>
            <person name="Deng R."/>
            <person name="Deng X."/>
            <person name="Fan L."/>
            <person name="Fantoni G."/>
            <person name="Fitzgerald M."/>
            <person name="Gogineni E."/>
            <person name="Goldberg J.M."/>
            <person name="Handley G."/>
            <person name="Hu X."/>
            <person name="Huber C."/>
            <person name="Jiao X."/>
            <person name="Jones K."/>
            <person name="Levin J.Z."/>
            <person name="Liu Y."/>
            <person name="Macdonald P."/>
            <person name="Melnikov A."/>
            <person name="Raley C."/>
            <person name="Sassi M."/>
            <person name="Sherman B.T."/>
            <person name="Song X."/>
            <person name="Sykes S."/>
            <person name="Tran B."/>
            <person name="Walsh L."/>
            <person name="Xia Y."/>
            <person name="Yang J."/>
            <person name="Young S."/>
            <person name="Zeng Q."/>
            <person name="Zheng X."/>
            <person name="Stephens R."/>
            <person name="Nusbaum C."/>
            <person name="Birren B.W."/>
            <person name="Azadi P."/>
            <person name="Lempicki R.A."/>
            <person name="Cuomo C.A."/>
            <person name="Kovacs J.A."/>
        </authorList>
    </citation>
    <scope>NUCLEOTIDE SEQUENCE [LARGE SCALE GENOMIC DNA]</scope>
    <source>
        <strain evidence="13">RU7</strain>
    </source>
</reference>
<feature type="binding site" evidence="10">
    <location>
        <position position="373"/>
    </location>
    <ligand>
        <name>[4Fe-4S] cluster</name>
        <dbReference type="ChEBI" id="CHEBI:49883"/>
    </ligand>
</feature>
<dbReference type="InterPro" id="IPR058560">
    <property type="entry name" value="DNA_primase_C"/>
</dbReference>
<dbReference type="Pfam" id="PF04104">
    <property type="entry name" value="DNA_primase_lrg"/>
    <property type="match status" value="1"/>
</dbReference>
<dbReference type="GO" id="GO:0006269">
    <property type="term" value="P:DNA replication, synthesis of primer"/>
    <property type="evidence" value="ECO:0007669"/>
    <property type="project" value="UniProtKB-KW"/>
</dbReference>
<dbReference type="PIRSF" id="PIRSF009449">
    <property type="entry name" value="DNA_primase_large_subunit"/>
    <property type="match status" value="1"/>
</dbReference>
<evidence type="ECO:0000313" key="12">
    <source>
        <dbReference type="EMBL" id="KTW32445.1"/>
    </source>
</evidence>
<dbReference type="GO" id="GO:0006270">
    <property type="term" value="P:DNA replication initiation"/>
    <property type="evidence" value="ECO:0007669"/>
    <property type="project" value="EnsemblFungi"/>
</dbReference>
<feature type="domain" description="DNA primase large subunit C-terminal" evidence="11">
    <location>
        <begin position="273"/>
        <end position="439"/>
    </location>
</feature>
<evidence type="ECO:0000256" key="4">
    <source>
        <dbReference type="ARBA" id="ARBA00022705"/>
    </source>
</evidence>
<dbReference type="OrthoDB" id="421393at2759"/>
<dbReference type="GO" id="GO:0003899">
    <property type="term" value="F:DNA-directed RNA polymerase activity"/>
    <property type="evidence" value="ECO:0007669"/>
    <property type="project" value="EnsemblFungi"/>
</dbReference>
<keyword evidence="5 9" id="KW-0479">Metal-binding</keyword>
<dbReference type="GO" id="GO:0005658">
    <property type="term" value="C:alpha DNA polymerase:primase complex"/>
    <property type="evidence" value="ECO:0007669"/>
    <property type="project" value="EnsemblFungi"/>
</dbReference>
<evidence type="ECO:0000256" key="7">
    <source>
        <dbReference type="ARBA" id="ARBA00023014"/>
    </source>
</evidence>
<dbReference type="eggNOG" id="KOG2267">
    <property type="taxonomic scope" value="Eukaryota"/>
</dbReference>
<dbReference type="PANTHER" id="PTHR10537">
    <property type="entry name" value="DNA PRIMASE LARGE SUBUNIT"/>
    <property type="match status" value="1"/>
</dbReference>
<dbReference type="EMBL" id="LFWA01000002">
    <property type="protein sequence ID" value="KTW32445.1"/>
    <property type="molecule type" value="Genomic_DNA"/>
</dbReference>
<dbReference type="GO" id="GO:0051539">
    <property type="term" value="F:4 iron, 4 sulfur cluster binding"/>
    <property type="evidence" value="ECO:0007669"/>
    <property type="project" value="UniProtKB-UniRule"/>
</dbReference>
<evidence type="ECO:0000259" key="11">
    <source>
        <dbReference type="Pfam" id="PF04104"/>
    </source>
</evidence>
<dbReference type="Proteomes" id="UP000053447">
    <property type="component" value="Unassembled WGS sequence"/>
</dbReference>
<evidence type="ECO:0000256" key="8">
    <source>
        <dbReference type="ARBA" id="ARBA00023125"/>
    </source>
</evidence>
<evidence type="ECO:0000256" key="6">
    <source>
        <dbReference type="ARBA" id="ARBA00023004"/>
    </source>
</evidence>
<evidence type="ECO:0000256" key="10">
    <source>
        <dbReference type="PIRSR" id="PIRSR009449-1"/>
    </source>
</evidence>
<evidence type="ECO:0000256" key="3">
    <source>
        <dbReference type="ARBA" id="ARBA00022515"/>
    </source>
</evidence>
<dbReference type="GO" id="GO:0005635">
    <property type="term" value="C:nuclear envelope"/>
    <property type="evidence" value="ECO:0007669"/>
    <property type="project" value="EnsemblFungi"/>
</dbReference>
<dbReference type="SUPFAM" id="SSF140914">
    <property type="entry name" value="PriB N-terminal domain-like"/>
    <property type="match status" value="1"/>
</dbReference>
<protein>
    <recommendedName>
        <fullName evidence="9">DNA primase large subunit</fullName>
    </recommendedName>
</protein>
<comment type="caution">
    <text evidence="12">The sequence shown here is derived from an EMBL/GenBank/DDBJ whole genome shotgun (WGS) entry which is preliminary data.</text>
</comment>
<proteinExistence type="inferred from homology"/>
<dbReference type="Pfam" id="PF26466">
    <property type="entry name" value="DNA_primase_lrg_N"/>
    <property type="match status" value="1"/>
</dbReference>
<dbReference type="Gene3D" id="1.20.930.80">
    <property type="match status" value="1"/>
</dbReference>
<sequence>MFRSNKKRTTQNNRNFGVQVLRYNEYPNRLNFYLEAPNEEITIEEFENWAISRLCVLSEIESGLFRNRTLKEIDIMLKPLIEKHLPLSSNISRSLKGSLIDEERKKDHYSHYILKLAFCRSEELRKRFVRAETALFKLRFLQDDSKERLSFINSLNFDWEMVSEEEKRSKLDKLADANFDKVCDLVEKRKVFLEKGKAYVPASEQISLIAEEFSSRLEKSLELTARILPRLDEDDRLLPILNHLSLGFTVPEYTSTIAGIGNISALQIDSLIKHFPMCQRNLHLNLRKDKHLRHFGRLQYGLFLKGIGLDVEEALVFWRKSFSNMSDERFNKEYRYNVRHSYGLEGNRKNYKPYSCQQILTGPQPGTGDSHGCPFRHFSIENLNASLENMGIHDPKILKEINDAVIERHYHIACTKVFEFTHPSVGILQESISHPNQYFDNSYALIKNTNKNEIMEIDNKNT</sequence>
<dbReference type="AlphaFoldDB" id="A0A0W4ZVP5"/>
<comment type="similarity">
    <text evidence="1 9">Belongs to the eukaryotic-type primase large subunit family.</text>
</comment>
<dbReference type="CDD" id="cd07322">
    <property type="entry name" value="PriL_PriS_Eukaryotic"/>
    <property type="match status" value="1"/>
</dbReference>
<evidence type="ECO:0000256" key="9">
    <source>
        <dbReference type="PIRNR" id="PIRNR009449"/>
    </source>
</evidence>
<keyword evidence="6 9" id="KW-0408">Iron</keyword>